<protein>
    <recommendedName>
        <fullName evidence="10">PHD and RING finger domain-containing protein</fullName>
    </recommendedName>
</protein>
<feature type="region of interest" description="Disordered" evidence="5">
    <location>
        <begin position="504"/>
        <end position="655"/>
    </location>
</feature>
<feature type="domain" description="PHD-type" evidence="6">
    <location>
        <begin position="192"/>
        <end position="240"/>
    </location>
</feature>
<gene>
    <name evidence="8" type="ORF">PG996_015420</name>
</gene>
<dbReference type="SUPFAM" id="SSF57903">
    <property type="entry name" value="FYVE/PHD zinc finger"/>
    <property type="match status" value="1"/>
</dbReference>
<evidence type="ECO:0000256" key="1">
    <source>
        <dbReference type="ARBA" id="ARBA00022723"/>
    </source>
</evidence>
<evidence type="ECO:0000313" key="9">
    <source>
        <dbReference type="Proteomes" id="UP001446871"/>
    </source>
</evidence>
<dbReference type="EMBL" id="JAQQWM010000009">
    <property type="protein sequence ID" value="KAK8047356.1"/>
    <property type="molecule type" value="Genomic_DNA"/>
</dbReference>
<dbReference type="PROSITE" id="PS50089">
    <property type="entry name" value="ZF_RING_2"/>
    <property type="match status" value="1"/>
</dbReference>
<dbReference type="PANTHER" id="PTHR12618:SF20">
    <property type="entry name" value="PHD AND RING FINGER DOMAIN-CONTAINING PROTEIN 1"/>
    <property type="match status" value="1"/>
</dbReference>
<feature type="compositionally biased region" description="Polar residues" evidence="5">
    <location>
        <begin position="557"/>
        <end position="566"/>
    </location>
</feature>
<evidence type="ECO:0000313" key="8">
    <source>
        <dbReference type="EMBL" id="KAK8047356.1"/>
    </source>
</evidence>
<dbReference type="Pfam" id="PF00628">
    <property type="entry name" value="PHD"/>
    <property type="match status" value="1"/>
</dbReference>
<evidence type="ECO:0000259" key="6">
    <source>
        <dbReference type="PROSITE" id="PS50016"/>
    </source>
</evidence>
<keyword evidence="2 4" id="KW-0863">Zinc-finger</keyword>
<feature type="domain" description="RING-type" evidence="7">
    <location>
        <begin position="99"/>
        <end position="122"/>
    </location>
</feature>
<proteinExistence type="predicted"/>
<dbReference type="SMART" id="SM00249">
    <property type="entry name" value="PHD"/>
    <property type="match status" value="1"/>
</dbReference>
<dbReference type="Gene3D" id="3.30.40.10">
    <property type="entry name" value="Zinc/RING finger domain, C3HC4 (zinc finger)"/>
    <property type="match status" value="2"/>
</dbReference>
<evidence type="ECO:0000259" key="7">
    <source>
        <dbReference type="PROSITE" id="PS50089"/>
    </source>
</evidence>
<evidence type="ECO:0000256" key="3">
    <source>
        <dbReference type="ARBA" id="ARBA00022833"/>
    </source>
</evidence>
<dbReference type="InterPro" id="IPR011011">
    <property type="entry name" value="Znf_FYVE_PHD"/>
</dbReference>
<feature type="compositionally biased region" description="Basic and acidic residues" evidence="5">
    <location>
        <begin position="389"/>
        <end position="411"/>
    </location>
</feature>
<dbReference type="PANTHER" id="PTHR12618">
    <property type="entry name" value="PHD AND RING FINGER DOMAIN-CONTAINING PROTEIN 1"/>
    <property type="match status" value="1"/>
</dbReference>
<reference evidence="8 9" key="1">
    <citation type="submission" date="2023-01" db="EMBL/GenBank/DDBJ databases">
        <title>Analysis of 21 Apiospora genomes using comparative genomics revels a genus with tremendous synthesis potential of carbohydrate active enzymes and secondary metabolites.</title>
        <authorList>
            <person name="Sorensen T."/>
        </authorList>
    </citation>
    <scope>NUCLEOTIDE SEQUENCE [LARGE SCALE GENOMIC DNA]</scope>
    <source>
        <strain evidence="8 9">CBS 83171</strain>
    </source>
</reference>
<keyword evidence="1" id="KW-0479">Metal-binding</keyword>
<dbReference type="InterPro" id="IPR001965">
    <property type="entry name" value="Znf_PHD"/>
</dbReference>
<dbReference type="InterPro" id="IPR013083">
    <property type="entry name" value="Znf_RING/FYVE/PHD"/>
</dbReference>
<feature type="compositionally biased region" description="Low complexity" evidence="5">
    <location>
        <begin position="465"/>
        <end position="475"/>
    </location>
</feature>
<dbReference type="InterPro" id="IPR019786">
    <property type="entry name" value="Zinc_finger_PHD-type_CS"/>
</dbReference>
<dbReference type="SUPFAM" id="SSF57850">
    <property type="entry name" value="RING/U-box"/>
    <property type="match status" value="1"/>
</dbReference>
<dbReference type="InterPro" id="IPR019787">
    <property type="entry name" value="Znf_PHD-finger"/>
</dbReference>
<dbReference type="PROSITE" id="PS50016">
    <property type="entry name" value="ZF_PHD_2"/>
    <property type="match status" value="1"/>
</dbReference>
<feature type="compositionally biased region" description="Pro residues" evidence="5">
    <location>
        <begin position="378"/>
        <end position="387"/>
    </location>
</feature>
<feature type="region of interest" description="Disordered" evidence="5">
    <location>
        <begin position="372"/>
        <end position="487"/>
    </location>
</feature>
<comment type="caution">
    <text evidence="8">The sequence shown here is derived from an EMBL/GenBank/DDBJ whole genome shotgun (WGS) entry which is preliminary data.</text>
</comment>
<keyword evidence="9" id="KW-1185">Reference proteome</keyword>
<evidence type="ECO:0000256" key="5">
    <source>
        <dbReference type="SAM" id="MobiDB-lite"/>
    </source>
</evidence>
<dbReference type="InterPro" id="IPR001841">
    <property type="entry name" value="Znf_RING"/>
</dbReference>
<dbReference type="Pfam" id="PF13639">
    <property type="entry name" value="zf-RING_2"/>
    <property type="match status" value="1"/>
</dbReference>
<accession>A0ABR1TL21</accession>
<feature type="compositionally biased region" description="Polar residues" evidence="5">
    <location>
        <begin position="639"/>
        <end position="652"/>
    </location>
</feature>
<evidence type="ECO:0000256" key="2">
    <source>
        <dbReference type="ARBA" id="ARBA00022771"/>
    </source>
</evidence>
<feature type="region of interest" description="Disordered" evidence="5">
    <location>
        <begin position="54"/>
        <end position="73"/>
    </location>
</feature>
<dbReference type="Proteomes" id="UP001446871">
    <property type="component" value="Unassembled WGS sequence"/>
</dbReference>
<evidence type="ECO:0008006" key="10">
    <source>
        <dbReference type="Google" id="ProtNLM"/>
    </source>
</evidence>
<dbReference type="InterPro" id="IPR047157">
    <property type="entry name" value="PHRF1/Atg35"/>
</dbReference>
<feature type="compositionally biased region" description="Low complexity" evidence="5">
    <location>
        <begin position="528"/>
        <end position="542"/>
    </location>
</feature>
<feature type="compositionally biased region" description="Polar residues" evidence="5">
    <location>
        <begin position="577"/>
        <end position="597"/>
    </location>
</feature>
<dbReference type="PROSITE" id="PS01359">
    <property type="entry name" value="ZF_PHD_1"/>
    <property type="match status" value="1"/>
</dbReference>
<name>A0ABR1TL21_9PEZI</name>
<organism evidence="8 9">
    <name type="scientific">Apiospora saccharicola</name>
    <dbReference type="NCBI Taxonomy" id="335842"/>
    <lineage>
        <taxon>Eukaryota</taxon>
        <taxon>Fungi</taxon>
        <taxon>Dikarya</taxon>
        <taxon>Ascomycota</taxon>
        <taxon>Pezizomycotina</taxon>
        <taxon>Sordariomycetes</taxon>
        <taxon>Xylariomycetidae</taxon>
        <taxon>Amphisphaeriales</taxon>
        <taxon>Apiosporaceae</taxon>
        <taxon>Apiospora</taxon>
    </lineage>
</organism>
<evidence type="ECO:0000256" key="4">
    <source>
        <dbReference type="PROSITE-ProRule" id="PRU00175"/>
    </source>
</evidence>
<sequence>MADQCIVCLESLDVHPLVVPPLQESDLDVHVPHDTAGAPAAAAASTSASDSTLAVSVAPATERTPAKATPVEYDAVTSTSTSDGFVSDEDSKIAEIEICGHVLHDVCLRQWTGKANSCPICRQTFNSVIVYDRIGGKSIPALTNLKPLWIPVTDEFATGNKLDSYAVADKKQIAEFDAPAWLAENPEPEEPAQPCPICNRSDQEDILLLCDSCDAPYHTHCIGLDHVPRGHWFCMECADEGAALAAAELVDPESGLSRLAGSSDRQSDIMPRTQATLRRERQRARSAEWQGAWGEIAGRVWDVLDIDLNNPEEDEALLNYRRVERRRGGTRLGNGSYHRSEFERWQQRLHIADRLGSLDVFTNGIPQGRSLARSVRQTPPPPPPPQETPEEKEAWGALEMAKKALGTDRSPEAATPNPRKRRKSRSTTASPREPAPEPERKLKRPRTRRVPHDSAEASSSRQPQAGLSSSSAAPAVLPTQPAAQAPTLGTAVPSFLSTLLKEVELSTPSDDENVRTVLGVTKSNGEHSSPASSPSPSGYSSPRALSATPPPRGISERSASPLTLTSRIEPIYPPANFSPNRNGSPSRMCGSDSSDSESNPRRQQHSPKRNGTTSLEIRHPRPRRQHTTPIKTNVAARSPESSPTRASPTRGSPNRIALPLETKENISAITKAALKPHFRAGSINADQYTAINRDLSRKLYMQVPDEGLDHDTRIKCETLASKEVAKAVADLKTGV</sequence>
<keyword evidence="3" id="KW-0862">Zinc</keyword>